<keyword evidence="2 4" id="KW-0863">Zinc-finger</keyword>
<accession>A0A7G2EUS5</accession>
<dbReference type="Pfam" id="PF03108">
    <property type="entry name" value="DBD_Tnp_Mut"/>
    <property type="match status" value="1"/>
</dbReference>
<name>A0A7G2EUS5_ARATH</name>
<dbReference type="GO" id="GO:0008270">
    <property type="term" value="F:zinc ion binding"/>
    <property type="evidence" value="ECO:0007669"/>
    <property type="project" value="UniProtKB-KW"/>
</dbReference>
<sequence length="710" mass="80211">MAFVVILVPGEWKRDEQGFFEHISHVDGFELGVRLHERDGFAKIVMAVKDRLGLSSDDDIELTYQWPQWMIGPDWKRANPIDILDDEDITLFMAIRADLDEVHLRVKIIRGDAEDIATMAANNDFGLAGRIRKEESLRVSQPNATNVLDKEKTARALDFGSSCHGDDHATANLQLSLARAETQSIEPQIVVLSSSDSTFGTPTLISTSVSFYSEDLMDDSDTSNSPSLWVIGDETLAHFYSDADVPLINDPQLITMIDRGKCIMIEDGLTTKEVGSGSDNTRVLELQRYAMSVKETPVATVLYDRDAVPYFDDPGEEGDDIYIGRIFKNKEDCSTKLAIHAIRRKFHFIYAKSGPNVVAAVYVSHTCPWRAYATKLPDSDRFEVRTTTSTHTCSVDARGDFDKQASTAVIGKLMRTKYIGVGRGPRPNELRRMLRQEFSLNISYWKELQAAQFEDNILPPKKGLRVDTMVEIHHTTPQLRLSYQALIMPVPDTETLTPSPNNVGGGKLAPPYVRRPTGIPWKRRLFSRGEFKRTSRKRCSRCKSLGHNRATCNRPITDEQSINKFGSTGPRGRGKVVGVPKRCWCGEGVVALISKSDLNFCRRYYRCGFAAKHRLRNDEHTFKWVDEALLNEIETLIDKTREIEQELKELRTERMVFERMVSEKLEIKIENEVLEKVEEALSEAKASSKKMMIVMVIGCMILLGITKFVG</sequence>
<evidence type="ECO:0000259" key="6">
    <source>
        <dbReference type="PROSITE" id="PS51999"/>
    </source>
</evidence>
<keyword evidence="1" id="KW-0479">Metal-binding</keyword>
<dbReference type="Proteomes" id="UP000516314">
    <property type="component" value="Chromosome 3"/>
</dbReference>
<dbReference type="EMBL" id="LR881468">
    <property type="protein sequence ID" value="CAD5324713.1"/>
    <property type="molecule type" value="Genomic_DNA"/>
</dbReference>
<reference evidence="7 8" key="1">
    <citation type="submission" date="2020-09" db="EMBL/GenBank/DDBJ databases">
        <authorList>
            <person name="Ashkenazy H."/>
        </authorList>
    </citation>
    <scope>NUCLEOTIDE SEQUENCE [LARGE SCALE GENOMIC DNA]</scope>
    <source>
        <strain evidence="8">cv. Cdm-0</strain>
    </source>
</reference>
<keyword evidence="5" id="KW-0175">Coiled coil</keyword>
<dbReference type="InterPro" id="IPR010666">
    <property type="entry name" value="Znf_GRF"/>
</dbReference>
<proteinExistence type="predicted"/>
<feature type="coiled-coil region" evidence="5">
    <location>
        <begin position="626"/>
        <end position="687"/>
    </location>
</feature>
<evidence type="ECO:0000256" key="3">
    <source>
        <dbReference type="ARBA" id="ARBA00022833"/>
    </source>
</evidence>
<protein>
    <submittedName>
        <fullName evidence="7">(thale cress) hypothetical protein</fullName>
    </submittedName>
</protein>
<evidence type="ECO:0000256" key="5">
    <source>
        <dbReference type="SAM" id="Coils"/>
    </source>
</evidence>
<evidence type="ECO:0000256" key="2">
    <source>
        <dbReference type="ARBA" id="ARBA00022771"/>
    </source>
</evidence>
<evidence type="ECO:0000256" key="4">
    <source>
        <dbReference type="PROSITE-ProRule" id="PRU01343"/>
    </source>
</evidence>
<dbReference type="PROSITE" id="PS51999">
    <property type="entry name" value="ZF_GRF"/>
    <property type="match status" value="1"/>
</dbReference>
<gene>
    <name evidence="7" type="ORF">AT9943_LOCUS12595</name>
</gene>
<dbReference type="AlphaFoldDB" id="A0A7G2EUS5"/>
<dbReference type="InterPro" id="IPR004332">
    <property type="entry name" value="Transposase_MuDR"/>
</dbReference>
<organism evidence="7 8">
    <name type="scientific">Arabidopsis thaliana</name>
    <name type="common">Mouse-ear cress</name>
    <dbReference type="NCBI Taxonomy" id="3702"/>
    <lineage>
        <taxon>Eukaryota</taxon>
        <taxon>Viridiplantae</taxon>
        <taxon>Streptophyta</taxon>
        <taxon>Embryophyta</taxon>
        <taxon>Tracheophyta</taxon>
        <taxon>Spermatophyta</taxon>
        <taxon>Magnoliopsida</taxon>
        <taxon>eudicotyledons</taxon>
        <taxon>Gunneridae</taxon>
        <taxon>Pentapetalae</taxon>
        <taxon>rosids</taxon>
        <taxon>malvids</taxon>
        <taxon>Brassicales</taxon>
        <taxon>Brassicaceae</taxon>
        <taxon>Camelineae</taxon>
        <taxon>Arabidopsis</taxon>
    </lineage>
</organism>
<evidence type="ECO:0000313" key="8">
    <source>
        <dbReference type="Proteomes" id="UP000516314"/>
    </source>
</evidence>
<evidence type="ECO:0000256" key="1">
    <source>
        <dbReference type="ARBA" id="ARBA00022723"/>
    </source>
</evidence>
<evidence type="ECO:0000313" key="7">
    <source>
        <dbReference type="EMBL" id="CAD5324713.1"/>
    </source>
</evidence>
<keyword evidence="3" id="KW-0862">Zinc</keyword>
<feature type="domain" description="GRF-type" evidence="6">
    <location>
        <begin position="583"/>
        <end position="628"/>
    </location>
</feature>